<dbReference type="Proteomes" id="UP000003178">
    <property type="component" value="Unassembled WGS sequence"/>
</dbReference>
<dbReference type="InterPro" id="IPR009825">
    <property type="entry name" value="ECF_substrate-spec-like"/>
</dbReference>
<dbReference type="Gene3D" id="1.10.1760.20">
    <property type="match status" value="1"/>
</dbReference>
<reference evidence="2 3" key="1">
    <citation type="submission" date="2008-09" db="EMBL/GenBank/DDBJ databases">
        <authorList>
            <person name="Fulton L."/>
            <person name="Clifton S."/>
            <person name="Fulton B."/>
            <person name="Xu J."/>
            <person name="Minx P."/>
            <person name="Pepin K.H."/>
            <person name="Johnson M."/>
            <person name="Thiruvilangam P."/>
            <person name="Bhonagiri V."/>
            <person name="Nash W.E."/>
            <person name="Mardis E.R."/>
            <person name="Wilson R.K."/>
        </authorList>
    </citation>
    <scope>NUCLEOTIDE SEQUENCE [LARGE SCALE GENOMIC DNA]</scope>
    <source>
        <strain evidence="2 3">DSM 13275</strain>
    </source>
</reference>
<dbReference type="STRING" id="500633.CLOHIR_00399"/>
<comment type="caution">
    <text evidence="2">The sequence shown here is derived from an EMBL/GenBank/DDBJ whole genome shotgun (WGS) entry which is preliminary data.</text>
</comment>
<dbReference type="RefSeq" id="WP_006439321.1">
    <property type="nucleotide sequence ID" value="NZ_DS995355.1"/>
</dbReference>
<sequence length="146" mass="15559">MEKKKEFNTKTLTLMAFGIALNIIGAFIALTFRLPIYMDSIGTIMVAILLGPKYAVMTGVCGSLISGTFDVYSLYYAPVQISTGLLAGIVAERGFLKGMKTPLGVLLFAIPTSIVSAIITVVLFDGITSSGSSYIPNIGMEKLLVH</sequence>
<keyword evidence="3" id="KW-1185">Reference proteome</keyword>
<organism evidence="2 3">
    <name type="scientific">Peptacetobacter hiranonis (strain DSM 13275 / JCM 10541 / KCTC 15199 / TO-931)</name>
    <name type="common">Clostridium hiranonis</name>
    <dbReference type="NCBI Taxonomy" id="500633"/>
    <lineage>
        <taxon>Bacteria</taxon>
        <taxon>Bacillati</taxon>
        <taxon>Bacillota</taxon>
        <taxon>Clostridia</taxon>
        <taxon>Peptostreptococcales</taxon>
        <taxon>Peptostreptococcaceae</taxon>
        <taxon>Peptacetobacter</taxon>
    </lineage>
</organism>
<dbReference type="AlphaFoldDB" id="B6FX00"/>
<dbReference type="EMBL" id="ABWP01000012">
    <property type="protein sequence ID" value="EEA85920.1"/>
    <property type="molecule type" value="Genomic_DNA"/>
</dbReference>
<feature type="transmembrane region" description="Helical" evidence="1">
    <location>
        <begin position="103"/>
        <end position="124"/>
    </location>
</feature>
<evidence type="ECO:0000256" key="1">
    <source>
        <dbReference type="SAM" id="Phobius"/>
    </source>
</evidence>
<dbReference type="GO" id="GO:0016020">
    <property type="term" value="C:membrane"/>
    <property type="evidence" value="ECO:0007669"/>
    <property type="project" value="InterPro"/>
</dbReference>
<feature type="transmembrane region" description="Helical" evidence="1">
    <location>
        <begin position="12"/>
        <end position="32"/>
    </location>
</feature>
<keyword evidence="1" id="KW-0812">Transmembrane</keyword>
<accession>B6FX00</accession>
<dbReference type="eggNOG" id="COG3275">
    <property type="taxonomic scope" value="Bacteria"/>
</dbReference>
<protein>
    <recommendedName>
        <fullName evidence="4">ECF transporter S component</fullName>
    </recommendedName>
</protein>
<keyword evidence="1" id="KW-0472">Membrane</keyword>
<keyword evidence="1" id="KW-1133">Transmembrane helix</keyword>
<evidence type="ECO:0000313" key="3">
    <source>
        <dbReference type="Proteomes" id="UP000003178"/>
    </source>
</evidence>
<feature type="transmembrane region" description="Helical" evidence="1">
    <location>
        <begin position="44"/>
        <end position="65"/>
    </location>
</feature>
<evidence type="ECO:0000313" key="2">
    <source>
        <dbReference type="EMBL" id="EEA85920.1"/>
    </source>
</evidence>
<gene>
    <name evidence="2" type="ORF">CLOHIR_00399</name>
</gene>
<dbReference type="OrthoDB" id="9766854at2"/>
<dbReference type="HOGENOM" id="CLU_091606_2_1_9"/>
<reference evidence="2 3" key="2">
    <citation type="submission" date="2008-10" db="EMBL/GenBank/DDBJ databases">
        <title>Draft genome sequence of Clostridium hiranonis (DSM 13275).</title>
        <authorList>
            <person name="Sudarsanam P."/>
            <person name="Ley R."/>
            <person name="Guruge J."/>
            <person name="Turnbaugh P.J."/>
            <person name="Mahowald M."/>
            <person name="Liep D."/>
            <person name="Gordon J."/>
        </authorList>
    </citation>
    <scope>NUCLEOTIDE SEQUENCE [LARGE SCALE GENOMIC DNA]</scope>
    <source>
        <strain evidence="2 3">DSM 13275</strain>
    </source>
</reference>
<proteinExistence type="predicted"/>
<evidence type="ECO:0008006" key="4">
    <source>
        <dbReference type="Google" id="ProtNLM"/>
    </source>
</evidence>
<dbReference type="Pfam" id="PF07155">
    <property type="entry name" value="ECF-ribofla_trS"/>
    <property type="match status" value="1"/>
</dbReference>
<name>B6FX00_PEPHT</name>